<sequence>MGATASKNKISNTIKEENENLNPWIPEVQNLTTPMEVVAQFNKLYLHSRKSLHAMREKVSDELIGQIVNMIKQNKNQVSESFDDAIMYRAEIVEIVRQRLTPRTDVYNIPSLDIDNVDSYISSRSYFFDNFAHTKSAEQTKNKSLNNSNIATSNSTQNNKENGDGIEIIIPIQRVISVGISATKCRQNYKHICVSFAMIQVVNDVEK</sequence>
<dbReference type="VEuPathDB" id="VectorBase:GPPI040285"/>
<name>A0A1B0BTR8_9MUSC</name>
<reference evidence="2" key="2">
    <citation type="submission" date="2020-05" db="UniProtKB">
        <authorList>
            <consortium name="EnsemblMetazoa"/>
        </authorList>
    </citation>
    <scope>IDENTIFICATION</scope>
    <source>
        <strain evidence="2">IAEA</strain>
    </source>
</reference>
<feature type="region of interest" description="Disordered" evidence="1">
    <location>
        <begin position="139"/>
        <end position="158"/>
    </location>
</feature>
<dbReference type="EnsemblMetazoa" id="GPPI040285-RA">
    <property type="protein sequence ID" value="GPPI040285-PA"/>
    <property type="gene ID" value="GPPI040285"/>
</dbReference>
<dbReference type="AlphaFoldDB" id="A0A1B0BTR8"/>
<accession>A0A1B0BTR8</accession>
<evidence type="ECO:0000256" key="1">
    <source>
        <dbReference type="SAM" id="MobiDB-lite"/>
    </source>
</evidence>
<reference evidence="3" key="1">
    <citation type="submission" date="2015-01" db="EMBL/GenBank/DDBJ databases">
        <authorList>
            <person name="Aksoy S."/>
            <person name="Warren W."/>
            <person name="Wilson R.K."/>
        </authorList>
    </citation>
    <scope>NUCLEOTIDE SEQUENCE [LARGE SCALE GENOMIC DNA]</scope>
    <source>
        <strain evidence="3">IAEA</strain>
    </source>
</reference>
<protein>
    <submittedName>
        <fullName evidence="2">Uncharacterized protein</fullName>
    </submittedName>
</protein>
<evidence type="ECO:0000313" key="3">
    <source>
        <dbReference type="Proteomes" id="UP000092460"/>
    </source>
</evidence>
<proteinExistence type="predicted"/>
<evidence type="ECO:0000313" key="2">
    <source>
        <dbReference type="EnsemblMetazoa" id="GPPI040285-PA"/>
    </source>
</evidence>
<keyword evidence="3" id="KW-1185">Reference proteome</keyword>
<organism evidence="2 3">
    <name type="scientific">Glossina palpalis gambiensis</name>
    <dbReference type="NCBI Taxonomy" id="67801"/>
    <lineage>
        <taxon>Eukaryota</taxon>
        <taxon>Metazoa</taxon>
        <taxon>Ecdysozoa</taxon>
        <taxon>Arthropoda</taxon>
        <taxon>Hexapoda</taxon>
        <taxon>Insecta</taxon>
        <taxon>Pterygota</taxon>
        <taxon>Neoptera</taxon>
        <taxon>Endopterygota</taxon>
        <taxon>Diptera</taxon>
        <taxon>Brachycera</taxon>
        <taxon>Muscomorpha</taxon>
        <taxon>Hippoboscoidea</taxon>
        <taxon>Glossinidae</taxon>
        <taxon>Glossina</taxon>
    </lineage>
</organism>
<dbReference type="Proteomes" id="UP000092460">
    <property type="component" value="Unassembled WGS sequence"/>
</dbReference>
<feature type="compositionally biased region" description="Polar residues" evidence="1">
    <location>
        <begin position="142"/>
        <end position="158"/>
    </location>
</feature>
<dbReference type="EMBL" id="JXJN01020334">
    <property type="status" value="NOT_ANNOTATED_CDS"/>
    <property type="molecule type" value="Genomic_DNA"/>
</dbReference>